<evidence type="ECO:0000256" key="7">
    <source>
        <dbReference type="ARBA" id="ARBA00023268"/>
    </source>
</evidence>
<dbReference type="PANTHER" id="PTHR11692">
    <property type="entry name" value="BIFUNCTIONAL PURINE BIOSYNTHESIS PROTEIN PURH"/>
    <property type="match status" value="1"/>
</dbReference>
<dbReference type="UniPathway" id="UPA00074">
    <property type="reaction ID" value="UER00133"/>
</dbReference>
<proteinExistence type="inferred from homology"/>
<dbReference type="InterPro" id="IPR002695">
    <property type="entry name" value="PurH-like"/>
</dbReference>
<dbReference type="EC" id="3.5.4.10" evidence="10"/>
<comment type="domain">
    <text evidence="10">The IMP cyclohydrolase activity resides in the N-terminal region.</text>
</comment>
<keyword evidence="7 10" id="KW-0511">Multifunctional enzyme</keyword>
<gene>
    <name evidence="10 12" type="primary">purH</name>
    <name evidence="12" type="ORF">ICMP_521</name>
</gene>
<accession>C5WDG2</accession>
<evidence type="ECO:0000256" key="2">
    <source>
        <dbReference type="ARBA" id="ARBA00004954"/>
    </source>
</evidence>
<dbReference type="FunFam" id="3.40.140.20:FF:000002">
    <property type="entry name" value="Bifunctional purine biosynthesis protein PurH"/>
    <property type="match status" value="1"/>
</dbReference>
<dbReference type="HOGENOM" id="CLU_016316_5_2_6"/>
<evidence type="ECO:0000313" key="13">
    <source>
        <dbReference type="Proteomes" id="UP000061704"/>
    </source>
</evidence>
<dbReference type="SMART" id="SM00798">
    <property type="entry name" value="AICARFT_IMPCHas"/>
    <property type="match status" value="1"/>
</dbReference>
<evidence type="ECO:0000256" key="3">
    <source>
        <dbReference type="ARBA" id="ARBA00007667"/>
    </source>
</evidence>
<reference evidence="12 13" key="1">
    <citation type="journal article" date="2011" name="Genome Biol. Evol.">
        <title>Reductive evolution of bacterial genome in insect gut environment.</title>
        <authorList>
            <person name="Nikoh N."/>
            <person name="Hosokawa T."/>
            <person name="Ohshima K."/>
            <person name="Hattori M."/>
            <person name="Fukatsu T."/>
        </authorList>
    </citation>
    <scope>NUCLEOTIDE SEQUENCE [LARGE SCALE GENOMIC DNA]</scope>
    <source>
        <strain evidence="12 13">Mpkobe</strain>
    </source>
</reference>
<dbReference type="PROSITE" id="PS51855">
    <property type="entry name" value="MGS"/>
    <property type="match status" value="1"/>
</dbReference>
<dbReference type="Pfam" id="PF02142">
    <property type="entry name" value="MGS"/>
    <property type="match status" value="1"/>
</dbReference>
<dbReference type="PIRSF" id="PIRSF000414">
    <property type="entry name" value="AICARFT_IMPCHas"/>
    <property type="match status" value="1"/>
</dbReference>
<dbReference type="Proteomes" id="UP000061704">
    <property type="component" value="Chromosome"/>
</dbReference>
<comment type="pathway">
    <text evidence="1 10">Purine metabolism; IMP biosynthesis via de novo pathway; IMP from 5-formamido-1-(5-phospho-D-ribosyl)imidazole-4-carboxamide: step 1/1.</text>
</comment>
<sequence>MLKISQVRRALISVSDKLGIVEFASELSKRNFEIISTGGTANLLADAGLSAIKVSDYTCFPEILKGRVKTLHPKIHGGILGCRGEDDTIMSKYSIEFIDIVVVNLYPFAKTIANKDCLLDDAIENIDIGGPAMIRAAAKNYTNVAIVVYHTDYNNIIKEMDLNKNSLTQKTRFALAIKAFKYTAKYDNLISSYLFSKSYLHDQDHKVEDIFLPKKLEINFIKRQDLRYGENNHQQAAFYIEENSKQNLLDISNQVQGKLLSYNNILDVDTAINCINQFDEPACVIVKHGNPCGVSLCKNTLDAYIKAYNSDPVSAFGGVIALNRDLNSETARYIISHQFIEVIVIPSASDSVLNILHKKPNIRVLIVSDEYKQLKCIYKLDFKTVIGGLLVQEKDMSVIKLQQCHVVSQRKPTQQELDDAIFCWKITKFVKSNAIVYARKKTTIGIGAGQMSRIFSAKIAALKAADAGLVVEGAVMASDAFFPFRDSVDAAAALGITCIVQPGGSIRDNQVIDAANEHKISMIFTKMRHFRH</sequence>
<evidence type="ECO:0000256" key="8">
    <source>
        <dbReference type="ARBA" id="ARBA00050488"/>
    </source>
</evidence>
<protein>
    <recommendedName>
        <fullName evidence="10">Bifunctional purine biosynthesis protein PurH</fullName>
    </recommendedName>
    <domain>
        <recommendedName>
            <fullName evidence="10">Phosphoribosylaminoimidazolecarboxamide formyltransferase</fullName>
            <ecNumber evidence="10">2.1.2.3</ecNumber>
        </recommendedName>
        <alternativeName>
            <fullName evidence="10">AICAR transformylase</fullName>
        </alternativeName>
    </domain>
    <domain>
        <recommendedName>
            <fullName evidence="10">IMP cyclohydrolase</fullName>
            <ecNumber evidence="10">3.5.4.10</ecNumber>
        </recommendedName>
        <alternativeName>
            <fullName evidence="10">ATIC</fullName>
        </alternativeName>
        <alternativeName>
            <fullName evidence="10">IMP synthase</fullName>
        </alternativeName>
        <alternativeName>
            <fullName evidence="10">Inosinicase</fullName>
        </alternativeName>
    </domain>
</protein>
<dbReference type="InterPro" id="IPR011607">
    <property type="entry name" value="MGS-like_dom"/>
</dbReference>
<keyword evidence="6 10" id="KW-0378">Hydrolase</keyword>
<comment type="similarity">
    <text evidence="3 10">Belongs to the PurH family.</text>
</comment>
<dbReference type="GO" id="GO:0006189">
    <property type="term" value="P:'de novo' IMP biosynthetic process"/>
    <property type="evidence" value="ECO:0007669"/>
    <property type="project" value="UniProtKB-UniRule"/>
</dbReference>
<dbReference type="NCBIfam" id="NF002049">
    <property type="entry name" value="PRK00881.1"/>
    <property type="match status" value="1"/>
</dbReference>
<evidence type="ECO:0000256" key="9">
    <source>
        <dbReference type="ARBA" id="ARBA00050687"/>
    </source>
</evidence>
<dbReference type="KEGG" id="icp:ICMP_521"/>
<dbReference type="NCBIfam" id="TIGR00355">
    <property type="entry name" value="purH"/>
    <property type="match status" value="1"/>
</dbReference>
<dbReference type="HAMAP" id="MF_00139">
    <property type="entry name" value="PurH"/>
    <property type="match status" value="1"/>
</dbReference>
<dbReference type="Gene3D" id="3.40.50.1380">
    <property type="entry name" value="Methylglyoxal synthase-like domain"/>
    <property type="match status" value="1"/>
</dbReference>
<dbReference type="Pfam" id="PF01808">
    <property type="entry name" value="AICARFT_IMPCHas"/>
    <property type="match status" value="1"/>
</dbReference>
<comment type="catalytic activity">
    <reaction evidence="8 10">
        <text>(6R)-10-formyltetrahydrofolate + 5-amino-1-(5-phospho-beta-D-ribosyl)imidazole-4-carboxamide = 5-formamido-1-(5-phospho-D-ribosyl)imidazole-4-carboxamide + (6S)-5,6,7,8-tetrahydrofolate</text>
        <dbReference type="Rhea" id="RHEA:22192"/>
        <dbReference type="ChEBI" id="CHEBI:57453"/>
        <dbReference type="ChEBI" id="CHEBI:58467"/>
        <dbReference type="ChEBI" id="CHEBI:58475"/>
        <dbReference type="ChEBI" id="CHEBI:195366"/>
        <dbReference type="EC" id="2.1.2.3"/>
    </reaction>
</comment>
<name>C5WDG2_9ENTR</name>
<dbReference type="CDD" id="cd01421">
    <property type="entry name" value="IMPCH"/>
    <property type="match status" value="1"/>
</dbReference>
<dbReference type="SUPFAM" id="SSF53927">
    <property type="entry name" value="Cytidine deaminase-like"/>
    <property type="match status" value="1"/>
</dbReference>
<evidence type="ECO:0000256" key="6">
    <source>
        <dbReference type="ARBA" id="ARBA00022801"/>
    </source>
</evidence>
<dbReference type="SUPFAM" id="SSF52335">
    <property type="entry name" value="Methylglyoxal synthase-like"/>
    <property type="match status" value="1"/>
</dbReference>
<feature type="domain" description="MGS-like" evidence="11">
    <location>
        <begin position="2"/>
        <end position="148"/>
    </location>
</feature>
<evidence type="ECO:0000256" key="4">
    <source>
        <dbReference type="ARBA" id="ARBA00022679"/>
    </source>
</evidence>
<evidence type="ECO:0000256" key="10">
    <source>
        <dbReference type="HAMAP-Rule" id="MF_00139"/>
    </source>
</evidence>
<evidence type="ECO:0000259" key="11">
    <source>
        <dbReference type="PROSITE" id="PS51855"/>
    </source>
</evidence>
<dbReference type="RefSeq" id="WP_041069660.1">
    <property type="nucleotide sequence ID" value="NZ_AP010872.1"/>
</dbReference>
<comment type="pathway">
    <text evidence="2 10">Purine metabolism; IMP biosynthesis via de novo pathway; 5-formamido-1-(5-phospho-D-ribosyl)imidazole-4-carboxamide from 5-amino-1-(5-phospho-D-ribosyl)imidazole-4-carboxamide (10-formyl THF route): step 1/1.</text>
</comment>
<dbReference type="STRING" id="476281.ICMP_521"/>
<keyword evidence="4 10" id="KW-0808">Transferase</keyword>
<dbReference type="FunFam" id="3.40.50.1380:FF:000001">
    <property type="entry name" value="Bifunctional purine biosynthesis protein PurH"/>
    <property type="match status" value="1"/>
</dbReference>
<dbReference type="InterPro" id="IPR036914">
    <property type="entry name" value="MGS-like_dom_sf"/>
</dbReference>
<dbReference type="OrthoDB" id="9802065at2"/>
<dbReference type="GO" id="GO:0005829">
    <property type="term" value="C:cytosol"/>
    <property type="evidence" value="ECO:0007669"/>
    <property type="project" value="TreeGrafter"/>
</dbReference>
<dbReference type="GO" id="GO:0003937">
    <property type="term" value="F:IMP cyclohydrolase activity"/>
    <property type="evidence" value="ECO:0007669"/>
    <property type="project" value="UniProtKB-UniRule"/>
</dbReference>
<keyword evidence="5 10" id="KW-0658">Purine biosynthesis</keyword>
<dbReference type="InterPro" id="IPR016193">
    <property type="entry name" value="Cytidine_deaminase-like"/>
</dbReference>
<dbReference type="GO" id="GO:0004643">
    <property type="term" value="F:phosphoribosylaminoimidazolecarboxamide formyltransferase activity"/>
    <property type="evidence" value="ECO:0007669"/>
    <property type="project" value="UniProtKB-UniRule"/>
</dbReference>
<evidence type="ECO:0000313" key="12">
    <source>
        <dbReference type="EMBL" id="BAH83368.1"/>
    </source>
</evidence>
<dbReference type="FunFam" id="3.40.140.20:FF:000001">
    <property type="entry name" value="Bifunctional purine biosynthesis protein PurH"/>
    <property type="match status" value="1"/>
</dbReference>
<dbReference type="EC" id="2.1.2.3" evidence="10"/>
<dbReference type="EMBL" id="AP010872">
    <property type="protein sequence ID" value="BAH83368.1"/>
    <property type="molecule type" value="Genomic_DNA"/>
</dbReference>
<comment type="catalytic activity">
    <reaction evidence="9 10">
        <text>IMP + H2O = 5-formamido-1-(5-phospho-D-ribosyl)imidazole-4-carboxamide</text>
        <dbReference type="Rhea" id="RHEA:18445"/>
        <dbReference type="ChEBI" id="CHEBI:15377"/>
        <dbReference type="ChEBI" id="CHEBI:58053"/>
        <dbReference type="ChEBI" id="CHEBI:58467"/>
        <dbReference type="EC" id="3.5.4.10"/>
    </reaction>
</comment>
<organism evidence="12 13">
    <name type="scientific">Candidatus Ishikawaella capsulata Mpkobe</name>
    <dbReference type="NCBI Taxonomy" id="476281"/>
    <lineage>
        <taxon>Bacteria</taxon>
        <taxon>Pseudomonadati</taxon>
        <taxon>Pseudomonadota</taxon>
        <taxon>Gammaproteobacteria</taxon>
        <taxon>Enterobacterales</taxon>
        <taxon>Enterobacteriaceae</taxon>
        <taxon>Candidatus Ishikawella</taxon>
    </lineage>
</organism>
<keyword evidence="13" id="KW-1185">Reference proteome</keyword>
<dbReference type="PANTHER" id="PTHR11692:SF0">
    <property type="entry name" value="BIFUNCTIONAL PURINE BIOSYNTHESIS PROTEIN ATIC"/>
    <property type="match status" value="1"/>
</dbReference>
<dbReference type="InterPro" id="IPR024051">
    <property type="entry name" value="AICAR_Tfase_dup_dom_sf"/>
</dbReference>
<evidence type="ECO:0000256" key="5">
    <source>
        <dbReference type="ARBA" id="ARBA00022755"/>
    </source>
</evidence>
<dbReference type="Gene3D" id="3.40.140.20">
    <property type="match status" value="2"/>
</dbReference>
<dbReference type="AlphaFoldDB" id="C5WDG2"/>
<dbReference type="SMART" id="SM00851">
    <property type="entry name" value="MGS"/>
    <property type="match status" value="1"/>
</dbReference>
<evidence type="ECO:0000256" key="1">
    <source>
        <dbReference type="ARBA" id="ARBA00004844"/>
    </source>
</evidence>